<protein>
    <submittedName>
        <fullName evidence="1">Uncharacterized protein</fullName>
    </submittedName>
</protein>
<proteinExistence type="predicted"/>
<dbReference type="AlphaFoldDB" id="A0AAV9UGZ8"/>
<comment type="caution">
    <text evidence="1">The sequence shown here is derived from an EMBL/GenBank/DDBJ whole genome shotgun (WGS) entry which is preliminary data.</text>
</comment>
<gene>
    <name evidence="1" type="ORF">TWF696_008450</name>
</gene>
<dbReference type="InterPro" id="IPR008949">
    <property type="entry name" value="Isoprenoid_synthase_dom_sf"/>
</dbReference>
<dbReference type="EMBL" id="JAVHNQ010000007">
    <property type="protein sequence ID" value="KAK6341372.1"/>
    <property type="molecule type" value="Genomic_DNA"/>
</dbReference>
<sequence length="111" mass="12562">MYSATARADGRRRELVQAPLPPKYSKPLTAQYLDNFFLSVEPRIGPLVDEEVEITRQIEQEWKSRTGLTPRNGALSDSGPAMALCHPEAVPERLRKIMAFNTFSFIQDGRN</sequence>
<dbReference type="Proteomes" id="UP001375240">
    <property type="component" value="Unassembled WGS sequence"/>
</dbReference>
<keyword evidence="2" id="KW-1185">Reference proteome</keyword>
<organism evidence="1 2">
    <name type="scientific">Orbilia brochopaga</name>
    <dbReference type="NCBI Taxonomy" id="3140254"/>
    <lineage>
        <taxon>Eukaryota</taxon>
        <taxon>Fungi</taxon>
        <taxon>Dikarya</taxon>
        <taxon>Ascomycota</taxon>
        <taxon>Pezizomycotina</taxon>
        <taxon>Orbiliomycetes</taxon>
        <taxon>Orbiliales</taxon>
        <taxon>Orbiliaceae</taxon>
        <taxon>Orbilia</taxon>
    </lineage>
</organism>
<accession>A0AAV9UGZ8</accession>
<name>A0AAV9UGZ8_9PEZI</name>
<dbReference type="Gene3D" id="1.10.600.10">
    <property type="entry name" value="Farnesyl Diphosphate Synthase"/>
    <property type="match status" value="1"/>
</dbReference>
<reference evidence="1 2" key="1">
    <citation type="submission" date="2019-10" db="EMBL/GenBank/DDBJ databases">
        <authorList>
            <person name="Palmer J.M."/>
        </authorList>
    </citation>
    <scope>NUCLEOTIDE SEQUENCE [LARGE SCALE GENOMIC DNA]</scope>
    <source>
        <strain evidence="1 2">TWF696</strain>
    </source>
</reference>
<evidence type="ECO:0000313" key="1">
    <source>
        <dbReference type="EMBL" id="KAK6341372.1"/>
    </source>
</evidence>
<evidence type="ECO:0000313" key="2">
    <source>
        <dbReference type="Proteomes" id="UP001375240"/>
    </source>
</evidence>